<gene>
    <name evidence="9" type="ORF">HHUSO_G8901</name>
</gene>
<comment type="subcellular location">
    <subcellularLocation>
        <location evidence="2">Membrane</location>
    </subcellularLocation>
</comment>
<dbReference type="InterPro" id="IPR001128">
    <property type="entry name" value="Cyt_P450"/>
</dbReference>
<dbReference type="Proteomes" id="UP001369086">
    <property type="component" value="Unassembled WGS sequence"/>
</dbReference>
<keyword evidence="5" id="KW-0560">Oxidoreductase</keyword>
<evidence type="ECO:0000313" key="9">
    <source>
        <dbReference type="EMBL" id="KAK6487662.1"/>
    </source>
</evidence>
<evidence type="ECO:0000256" key="2">
    <source>
        <dbReference type="ARBA" id="ARBA00004370"/>
    </source>
</evidence>
<dbReference type="SUPFAM" id="SSF48264">
    <property type="entry name" value="Cytochrome P450"/>
    <property type="match status" value="1"/>
</dbReference>
<dbReference type="PRINTS" id="PR01686">
    <property type="entry name" value="EP450ICYP2D"/>
</dbReference>
<evidence type="ECO:0000256" key="6">
    <source>
        <dbReference type="ARBA" id="ARBA00023004"/>
    </source>
</evidence>
<sequence>MTLLNSWRVQTQGPEDMELSASLVLAACVVVLLVFLISRDSGKKYNLPPGPSPLPVIGNLHQLDIKCLFQCFAKLSERYGPVMTVYLGSQRMVVLNGFEAVWEALQDHADEFSGRAHIPIMERLTEGYGLFVSNGERWRQLRRFSLTTLRNYGMGKRSIEEWIQEEARNLVEEFRKNVGSPCDPTFFLSRAVSNVICSMVFGERFEYQDKNFIRLLGLINSTFRLVSSPWTQIYNTFPRVLSCLPGPHNRVLENVKELKAFIAEMIERHKQELKPDSPRDYIDSFLVKIQEEKESPSSEFHDKNMLNSVLNLFLAGTETTSTTLRYGLLLLIKYPHFQDRVQQEIDSVVGRDRPPAMEDRRKMPITDATIHEIQRFADIVPLNIPHKTTRDTSFRGYSIPEGTVVLPVLHSVLYDETQWSSPNSFDPTNFLDENSSFRKNRAFLPFSTGATFHPGLPSHRVELFLFFTTLLQNLSFRSQGDPGKMDATPEVSTFSKVPRRFELIVRSR</sequence>
<evidence type="ECO:0000256" key="7">
    <source>
        <dbReference type="ARBA" id="ARBA00023136"/>
    </source>
</evidence>
<dbReference type="EMBL" id="JAHFZB010000007">
    <property type="protein sequence ID" value="KAK6487662.1"/>
    <property type="molecule type" value="Genomic_DNA"/>
</dbReference>
<dbReference type="Gene3D" id="1.10.630.10">
    <property type="entry name" value="Cytochrome P450"/>
    <property type="match status" value="1"/>
</dbReference>
<name>A0ABR0ZS69_HUSHU</name>
<dbReference type="PANTHER" id="PTHR24300">
    <property type="entry name" value="CYTOCHROME P450 508A4-RELATED"/>
    <property type="match status" value="1"/>
</dbReference>
<organism evidence="9 10">
    <name type="scientific">Huso huso</name>
    <name type="common">Beluga</name>
    <name type="synonym">Acipenser huso</name>
    <dbReference type="NCBI Taxonomy" id="61971"/>
    <lineage>
        <taxon>Eukaryota</taxon>
        <taxon>Metazoa</taxon>
        <taxon>Chordata</taxon>
        <taxon>Craniata</taxon>
        <taxon>Vertebrata</taxon>
        <taxon>Euteleostomi</taxon>
        <taxon>Actinopterygii</taxon>
        <taxon>Chondrostei</taxon>
        <taxon>Acipenseriformes</taxon>
        <taxon>Acipenseridae</taxon>
        <taxon>Huso</taxon>
    </lineage>
</organism>
<dbReference type="InterPro" id="IPR002401">
    <property type="entry name" value="Cyt_P450_E_grp-I"/>
</dbReference>
<keyword evidence="10" id="KW-1185">Reference proteome</keyword>
<dbReference type="InterPro" id="IPR008069">
    <property type="entry name" value="Cyt_P450_E_grp-I_CYP2D-like"/>
</dbReference>
<evidence type="ECO:0000256" key="8">
    <source>
        <dbReference type="SAM" id="Phobius"/>
    </source>
</evidence>
<keyword evidence="8" id="KW-1133">Transmembrane helix</keyword>
<dbReference type="PANTHER" id="PTHR24300:SF153">
    <property type="entry name" value="CYTOCHROME P450 2G1-LIKE-RELATED"/>
    <property type="match status" value="1"/>
</dbReference>
<evidence type="ECO:0000256" key="1">
    <source>
        <dbReference type="ARBA" id="ARBA00001971"/>
    </source>
</evidence>
<accession>A0ABR0ZS69</accession>
<comment type="caution">
    <text evidence="9">The sequence shown here is derived from an EMBL/GenBank/DDBJ whole genome shotgun (WGS) entry which is preliminary data.</text>
</comment>
<dbReference type="PRINTS" id="PR00463">
    <property type="entry name" value="EP450I"/>
</dbReference>
<dbReference type="InterPro" id="IPR036396">
    <property type="entry name" value="Cyt_P450_sf"/>
</dbReference>
<evidence type="ECO:0000256" key="4">
    <source>
        <dbReference type="ARBA" id="ARBA00022723"/>
    </source>
</evidence>
<feature type="transmembrane region" description="Helical" evidence="8">
    <location>
        <begin position="20"/>
        <end position="37"/>
    </location>
</feature>
<evidence type="ECO:0000256" key="5">
    <source>
        <dbReference type="ARBA" id="ARBA00023002"/>
    </source>
</evidence>
<dbReference type="Pfam" id="PF00067">
    <property type="entry name" value="p450"/>
    <property type="match status" value="1"/>
</dbReference>
<keyword evidence="4" id="KW-0479">Metal-binding</keyword>
<comment type="cofactor">
    <cofactor evidence="1">
        <name>heme</name>
        <dbReference type="ChEBI" id="CHEBI:30413"/>
    </cofactor>
</comment>
<dbReference type="InterPro" id="IPR050182">
    <property type="entry name" value="Cytochrome_P450_fam2"/>
</dbReference>
<protein>
    <submittedName>
        <fullName evidence="9">Cytochrome P450 2C8-like</fullName>
    </submittedName>
</protein>
<comment type="similarity">
    <text evidence="3">Belongs to the cytochrome P450 family.</text>
</comment>
<keyword evidence="8" id="KW-0812">Transmembrane</keyword>
<keyword evidence="7 8" id="KW-0472">Membrane</keyword>
<dbReference type="PRINTS" id="PR00385">
    <property type="entry name" value="P450"/>
</dbReference>
<reference evidence="9 10" key="1">
    <citation type="submission" date="2021-05" db="EMBL/GenBank/DDBJ databases">
        <authorList>
            <person name="Zahm M."/>
            <person name="Klopp C."/>
            <person name="Cabau C."/>
            <person name="Kuhl H."/>
            <person name="Suciu R."/>
            <person name="Ciorpac M."/>
            <person name="Holostenco D."/>
            <person name="Gessner J."/>
            <person name="Wuertz S."/>
            <person name="Hohne C."/>
            <person name="Stock M."/>
            <person name="Gislard M."/>
            <person name="Lluch J."/>
            <person name="Milhes M."/>
            <person name="Lampietro C."/>
            <person name="Lopez Roques C."/>
            <person name="Donnadieu C."/>
            <person name="Du K."/>
            <person name="Schartl M."/>
            <person name="Guiguen Y."/>
        </authorList>
    </citation>
    <scope>NUCLEOTIDE SEQUENCE [LARGE SCALE GENOMIC DNA]</scope>
    <source>
        <strain evidence="9">Hh-F2</strain>
        <tissue evidence="9">Blood</tissue>
    </source>
</reference>
<evidence type="ECO:0000313" key="10">
    <source>
        <dbReference type="Proteomes" id="UP001369086"/>
    </source>
</evidence>
<dbReference type="CDD" id="cd11026">
    <property type="entry name" value="CYP2"/>
    <property type="match status" value="1"/>
</dbReference>
<keyword evidence="6" id="KW-0408">Iron</keyword>
<proteinExistence type="inferred from homology"/>
<evidence type="ECO:0000256" key="3">
    <source>
        <dbReference type="ARBA" id="ARBA00010617"/>
    </source>
</evidence>